<dbReference type="EMBL" id="JAQMRD010000014">
    <property type="protein sequence ID" value="MDB9223687.1"/>
    <property type="molecule type" value="Genomic_DNA"/>
</dbReference>
<evidence type="ECO:0000313" key="9">
    <source>
        <dbReference type="Proteomes" id="UP000284434"/>
    </source>
</evidence>
<dbReference type="Pfam" id="PF03724">
    <property type="entry name" value="META"/>
    <property type="match status" value="1"/>
</dbReference>
<proteinExistence type="predicted"/>
<dbReference type="EMBL" id="JAKNDN010000061">
    <property type="protein sequence ID" value="MCG4962171.1"/>
    <property type="molecule type" value="Genomic_DNA"/>
</dbReference>
<evidence type="ECO:0000313" key="6">
    <source>
        <dbReference type="EMBL" id="RGY04597.1"/>
    </source>
</evidence>
<dbReference type="OMA" id="CTEMAVE"/>
<dbReference type="Proteomes" id="UP000284243">
    <property type="component" value="Unassembled WGS sequence"/>
</dbReference>
<dbReference type="EMBL" id="QSCO01000023">
    <property type="protein sequence ID" value="RGY04597.1"/>
    <property type="molecule type" value="Genomic_DNA"/>
</dbReference>
<evidence type="ECO:0000313" key="8">
    <source>
        <dbReference type="Proteomes" id="UP000284243"/>
    </source>
</evidence>
<evidence type="ECO:0000313" key="5">
    <source>
        <dbReference type="EMBL" id="RGV28038.1"/>
    </source>
</evidence>
<dbReference type="RefSeq" id="WP_013611834.1">
    <property type="nucleotide sequence ID" value="NZ_BAABYK010000001.1"/>
</dbReference>
<dbReference type="EMBL" id="QRYC01000008">
    <property type="protein sequence ID" value="RGU56714.1"/>
    <property type="molecule type" value="Genomic_DNA"/>
</dbReference>
<reference evidence="3" key="3">
    <citation type="submission" date="2023-01" db="EMBL/GenBank/DDBJ databases">
        <title>Human gut microbiome strain richness.</title>
        <authorList>
            <person name="Chen-Liaw A."/>
        </authorList>
    </citation>
    <scope>NUCLEOTIDE SEQUENCE</scope>
    <source>
        <strain evidence="3">RTP21484st1_B7_RTP21484_190118</strain>
    </source>
</reference>
<sequence length="138" mass="15447">MKSFLLVLCVALSVVGCNSSKNMAKLSGVKWVLQTLNDKELSLTDPNSEIFIQFNEAEHRVNGRGGCNRFFGNYEMESSRLKFSPMGATRMACPDLQTETEFFQMLDGVDGYSIKDNKLSFLSKNKVVAVFKKAEEAK</sequence>
<comment type="caution">
    <text evidence="5">The sequence shown here is derived from an EMBL/GenBank/DDBJ whole genome shotgun (WGS) entry which is preliminary data.</text>
</comment>
<reference evidence="2" key="2">
    <citation type="submission" date="2022-01" db="EMBL/GenBank/DDBJ databases">
        <title>Collection of gut derived symbiotic bacterial strains cultured from healthy donors.</title>
        <authorList>
            <person name="Lin H."/>
            <person name="Kohout C."/>
            <person name="Waligurski E."/>
            <person name="Pamer E.G."/>
        </authorList>
    </citation>
    <scope>NUCLEOTIDE SEQUENCE</scope>
    <source>
        <strain evidence="2">DFI.1.149</strain>
    </source>
</reference>
<dbReference type="Proteomes" id="UP000284434">
    <property type="component" value="Unassembled WGS sequence"/>
</dbReference>
<protein>
    <submittedName>
        <fullName evidence="5">META domain-containing protein</fullName>
    </submittedName>
</protein>
<dbReference type="Gene3D" id="2.40.128.270">
    <property type="match status" value="1"/>
</dbReference>
<dbReference type="GeneID" id="61274833"/>
<dbReference type="PROSITE" id="PS51257">
    <property type="entry name" value="PROKAR_LIPOPROTEIN"/>
    <property type="match status" value="1"/>
</dbReference>
<evidence type="ECO:0000313" key="4">
    <source>
        <dbReference type="EMBL" id="RGU56714.1"/>
    </source>
</evidence>
<dbReference type="PANTHER" id="PTHR35535:SF1">
    <property type="entry name" value="HEAT SHOCK PROTEIN HSLJ"/>
    <property type="match status" value="1"/>
</dbReference>
<evidence type="ECO:0000313" key="3">
    <source>
        <dbReference type="EMBL" id="MDB9223687.1"/>
    </source>
</evidence>
<gene>
    <name evidence="5" type="ORF">DWW24_06830</name>
    <name evidence="4" type="ORF">DWW57_07515</name>
    <name evidence="6" type="ORF">DXA53_15065</name>
    <name evidence="2" type="ORF">L0P03_20340</name>
    <name evidence="3" type="ORF">PN645_11795</name>
</gene>
<dbReference type="PANTHER" id="PTHR35535">
    <property type="entry name" value="HEAT SHOCK PROTEIN HSLJ"/>
    <property type="match status" value="1"/>
</dbReference>
<evidence type="ECO:0000313" key="2">
    <source>
        <dbReference type="EMBL" id="MCG4962171.1"/>
    </source>
</evidence>
<dbReference type="EMBL" id="QRYW01000011">
    <property type="protein sequence ID" value="RGV28038.1"/>
    <property type="molecule type" value="Genomic_DNA"/>
</dbReference>
<feature type="domain" description="DUF306" evidence="1">
    <location>
        <begin position="24"/>
        <end position="131"/>
    </location>
</feature>
<dbReference type="Proteomes" id="UP001212263">
    <property type="component" value="Unassembled WGS sequence"/>
</dbReference>
<evidence type="ECO:0000259" key="1">
    <source>
        <dbReference type="Pfam" id="PF03724"/>
    </source>
</evidence>
<dbReference type="AlphaFoldDB" id="A0A1Y3YEI1"/>
<dbReference type="Proteomes" id="UP001199750">
    <property type="component" value="Unassembled WGS sequence"/>
</dbReference>
<reference evidence="7 8" key="1">
    <citation type="submission" date="2018-08" db="EMBL/GenBank/DDBJ databases">
        <title>A genome reference for cultivated species of the human gut microbiota.</title>
        <authorList>
            <person name="Zou Y."/>
            <person name="Xue W."/>
            <person name="Luo G."/>
        </authorList>
    </citation>
    <scope>NUCLEOTIDE SEQUENCE [LARGE SCALE GENOMIC DNA]</scope>
    <source>
        <strain evidence="5 7">AF14-6AC</strain>
        <strain evidence="4 8">AF16-14</strain>
        <strain evidence="6 9">OF03-11</strain>
    </source>
</reference>
<dbReference type="InterPro" id="IPR038670">
    <property type="entry name" value="HslJ-like_sf"/>
</dbReference>
<dbReference type="Proteomes" id="UP000283426">
    <property type="component" value="Unassembled WGS sequence"/>
</dbReference>
<organism evidence="5 7">
    <name type="scientific">Odoribacter splanchnicus</name>
    <dbReference type="NCBI Taxonomy" id="28118"/>
    <lineage>
        <taxon>Bacteria</taxon>
        <taxon>Pseudomonadati</taxon>
        <taxon>Bacteroidota</taxon>
        <taxon>Bacteroidia</taxon>
        <taxon>Bacteroidales</taxon>
        <taxon>Odoribacteraceae</taxon>
        <taxon>Odoribacter</taxon>
    </lineage>
</organism>
<dbReference type="InterPro" id="IPR005184">
    <property type="entry name" value="DUF306_Meta_HslJ"/>
</dbReference>
<evidence type="ECO:0000313" key="7">
    <source>
        <dbReference type="Proteomes" id="UP000283426"/>
    </source>
</evidence>
<accession>A0A1Y3YEI1</accession>
<dbReference type="InterPro" id="IPR053147">
    <property type="entry name" value="Hsp_HslJ-like"/>
</dbReference>
<name>A0A1Y3YEI1_9BACT</name>